<gene>
    <name evidence="2" type="ordered locus">Mevan_0925</name>
</gene>
<accession>A6UQQ7</accession>
<dbReference type="InterPro" id="IPR052339">
    <property type="entry name" value="Fe-S_Maturation_MIP18"/>
</dbReference>
<keyword evidence="3" id="KW-1185">Reference proteome</keyword>
<dbReference type="InterPro" id="IPR034904">
    <property type="entry name" value="FSCA_dom_sf"/>
</dbReference>
<dbReference type="SUPFAM" id="SSF117916">
    <property type="entry name" value="Fe-S cluster assembly (FSCA) domain-like"/>
    <property type="match status" value="1"/>
</dbReference>
<organism evidence="2 3">
    <name type="scientific">Methanococcus vannielii (strain ATCC 35089 / DSM 1224 / JCM 13029 / OCM 148 / SB)</name>
    <dbReference type="NCBI Taxonomy" id="406327"/>
    <lineage>
        <taxon>Archaea</taxon>
        <taxon>Methanobacteriati</taxon>
        <taxon>Methanobacteriota</taxon>
        <taxon>Methanomada group</taxon>
        <taxon>Methanococci</taxon>
        <taxon>Methanococcales</taxon>
        <taxon>Methanococcaceae</taxon>
        <taxon>Methanococcus</taxon>
    </lineage>
</organism>
<dbReference type="eggNOG" id="arCOG01845">
    <property type="taxonomic scope" value="Archaea"/>
</dbReference>
<dbReference type="STRING" id="406327.Mevan_0925"/>
<dbReference type="GeneID" id="5326060"/>
<dbReference type="Proteomes" id="UP000001107">
    <property type="component" value="Chromosome"/>
</dbReference>
<dbReference type="EMBL" id="CP000742">
    <property type="protein sequence ID" value="ABR54829.1"/>
    <property type="molecule type" value="Genomic_DNA"/>
</dbReference>
<dbReference type="Gene3D" id="3.30.300.130">
    <property type="entry name" value="Fe-S cluster assembly (FSCA)"/>
    <property type="match status" value="1"/>
</dbReference>
<dbReference type="PANTHER" id="PTHR42831:SF1">
    <property type="entry name" value="FE-S PROTEIN MATURATION AUXILIARY FACTOR YITW"/>
    <property type="match status" value="1"/>
</dbReference>
<evidence type="ECO:0000259" key="1">
    <source>
        <dbReference type="Pfam" id="PF01883"/>
    </source>
</evidence>
<dbReference type="HOGENOM" id="CLU_091588_3_0_2"/>
<dbReference type="PANTHER" id="PTHR42831">
    <property type="entry name" value="FE-S PROTEIN MATURATION AUXILIARY FACTOR YITW"/>
    <property type="match status" value="1"/>
</dbReference>
<name>A6UQQ7_METVS</name>
<reference evidence="2" key="1">
    <citation type="submission" date="2007-06" db="EMBL/GenBank/DDBJ databases">
        <title>Complete sequence of Methanococcus vannielii SB.</title>
        <authorList>
            <consortium name="US DOE Joint Genome Institute"/>
            <person name="Copeland A."/>
            <person name="Lucas S."/>
            <person name="Lapidus A."/>
            <person name="Barry K."/>
            <person name="Glavina del Rio T."/>
            <person name="Dalin E."/>
            <person name="Tice H."/>
            <person name="Pitluck S."/>
            <person name="Chain P."/>
            <person name="Malfatti S."/>
            <person name="Shin M."/>
            <person name="Vergez L."/>
            <person name="Schmutz J."/>
            <person name="Larimer F."/>
            <person name="Land M."/>
            <person name="Hauser L."/>
            <person name="Kyrpides N."/>
            <person name="Anderson I."/>
            <person name="Sieprawska-Lupa M."/>
            <person name="Whitman W.B."/>
            <person name="Richardson P."/>
        </authorList>
    </citation>
    <scope>NUCLEOTIDE SEQUENCE [LARGE SCALE GENOMIC DNA]</scope>
    <source>
        <strain evidence="2">SB</strain>
    </source>
</reference>
<evidence type="ECO:0000313" key="3">
    <source>
        <dbReference type="Proteomes" id="UP000001107"/>
    </source>
</evidence>
<feature type="domain" description="MIP18 family-like" evidence="1">
    <location>
        <begin position="4"/>
        <end position="78"/>
    </location>
</feature>
<protein>
    <recommendedName>
        <fullName evidence="1">MIP18 family-like domain-containing protein</fullName>
    </recommendedName>
</protein>
<dbReference type="AlphaFoldDB" id="A6UQQ7"/>
<sequence>MVSKDDVLNALKRVADPHMGISIVDMGLINDVEVGEDGNVSFTLTPTNPGCMSVIHMAGGAKHVVSELEGVKKVNVTVKGHMMEDDINKILGDEPIEKK</sequence>
<dbReference type="KEGG" id="mvn:Mevan_0925"/>
<dbReference type="InterPro" id="IPR002744">
    <property type="entry name" value="MIP18-like"/>
</dbReference>
<dbReference type="RefSeq" id="WP_012065758.1">
    <property type="nucleotide sequence ID" value="NC_009634.1"/>
</dbReference>
<evidence type="ECO:0000313" key="2">
    <source>
        <dbReference type="EMBL" id="ABR54829.1"/>
    </source>
</evidence>
<proteinExistence type="predicted"/>
<dbReference type="OrthoDB" id="371709at2157"/>
<dbReference type="Pfam" id="PF01883">
    <property type="entry name" value="FeS_assembly_P"/>
    <property type="match status" value="1"/>
</dbReference>